<name>A0A8I1W8J3_PLESH</name>
<gene>
    <name evidence="9" type="ORF">J2R62_13440</name>
</gene>
<keyword evidence="2" id="KW-0145">Chemotaxis</keyword>
<evidence type="ECO:0000256" key="6">
    <source>
        <dbReference type="SAM" id="Phobius"/>
    </source>
</evidence>
<evidence type="ECO:0000313" key="10">
    <source>
        <dbReference type="Proteomes" id="UP000664658"/>
    </source>
</evidence>
<dbReference type="GO" id="GO:0006935">
    <property type="term" value="P:chemotaxis"/>
    <property type="evidence" value="ECO:0007669"/>
    <property type="project" value="UniProtKB-KW"/>
</dbReference>
<dbReference type="PANTHER" id="PTHR32089">
    <property type="entry name" value="METHYL-ACCEPTING CHEMOTAXIS PROTEIN MCPB"/>
    <property type="match status" value="1"/>
</dbReference>
<sequence>MIDLSIKKKLLLSFSVLCLLMSLTGLYSLSKIKQLHGNIDLLSNTSIPVIIHANDINKQATDSRRYILALFAKRDSNEQLDKYARMLSDTQQNMTTLLANYESRFKSPQEQQIITKIRSLWAQYCEENEQVQRYIKSGAIDLAMQSLNTGSAIYDQLNQQTQALTNLSLNNAARAESESNTAFSAAQIGIITCLIVSAIFVFILASLLTKSITKPLFMILEQARQIADGNLARSQFCEYIESGKLSRDELGELGISIQKMKEGLHALVSDIMTSTSQVSSAVEQVNAIAQHSADGMQIQQNEITQLATAMNEMQATVQDVSMNTTHAATAANDATRQSISGNQIVHEAVQNIQEVSQQIEHASQIVQQLEQDSASISVVLDVIRNIADQTNLLALNAAIEAARAGEQGRGFAVVADEVRTLAQKTQDSTTQINQIIESLQKRATEAGQAMQSSCQQAYVCVEHATRAGESIQEINAEISKISDMSSQIATATEEQSAVANELNKNIVNINTASTEVAEGAVQTVQACVSLAQLAQQLNLMTEKFKL</sequence>
<dbReference type="GO" id="GO:0004888">
    <property type="term" value="F:transmembrane signaling receptor activity"/>
    <property type="evidence" value="ECO:0007669"/>
    <property type="project" value="InterPro"/>
</dbReference>
<dbReference type="Proteomes" id="UP000664658">
    <property type="component" value="Unassembled WGS sequence"/>
</dbReference>
<dbReference type="SUPFAM" id="SSF58104">
    <property type="entry name" value="Methyl-accepting chemotaxis protein (MCP) signaling domain"/>
    <property type="match status" value="1"/>
</dbReference>
<comment type="similarity">
    <text evidence="4">Belongs to the methyl-accepting chemotaxis (MCP) protein family.</text>
</comment>
<accession>A0A8I1W8J3</accession>
<protein>
    <submittedName>
        <fullName evidence="9">Methyl-accepting chemotaxis protein</fullName>
    </submittedName>
</protein>
<keyword evidence="3 5" id="KW-0807">Transducer</keyword>
<feature type="domain" description="HAMP" evidence="8">
    <location>
        <begin position="210"/>
        <end position="269"/>
    </location>
</feature>
<comment type="caution">
    <text evidence="9">The sequence shown here is derived from an EMBL/GenBank/DDBJ whole genome shotgun (WGS) entry which is preliminary data.</text>
</comment>
<dbReference type="FunFam" id="1.10.287.950:FF:000001">
    <property type="entry name" value="Methyl-accepting chemotaxis sensory transducer"/>
    <property type="match status" value="1"/>
</dbReference>
<reference evidence="9" key="1">
    <citation type="submission" date="2021-03" db="EMBL/GenBank/DDBJ databases">
        <title>Plesiomonas shigelloides zfcc0051, isolated from zebrafish feces.</title>
        <authorList>
            <person name="Vanderhoek Z."/>
            <person name="Gaulke C."/>
        </authorList>
    </citation>
    <scope>NUCLEOTIDE SEQUENCE</scope>
    <source>
        <strain evidence="9">Zfcc0051</strain>
    </source>
</reference>
<feature type="transmembrane region" description="Helical" evidence="6">
    <location>
        <begin position="188"/>
        <end position="208"/>
    </location>
</feature>
<keyword evidence="6" id="KW-0472">Membrane</keyword>
<dbReference type="Pfam" id="PF12729">
    <property type="entry name" value="4HB_MCP_1"/>
    <property type="match status" value="1"/>
</dbReference>
<organism evidence="9 10">
    <name type="scientific">Plesiomonas shigelloides</name>
    <name type="common">Aeromonas shigelloides</name>
    <dbReference type="NCBI Taxonomy" id="703"/>
    <lineage>
        <taxon>Bacteria</taxon>
        <taxon>Pseudomonadati</taxon>
        <taxon>Pseudomonadota</taxon>
        <taxon>Gammaproteobacteria</taxon>
        <taxon>Enterobacterales</taxon>
        <taxon>Enterobacteriaceae</taxon>
        <taxon>Plesiomonas</taxon>
    </lineage>
</organism>
<evidence type="ECO:0000256" key="1">
    <source>
        <dbReference type="ARBA" id="ARBA00004429"/>
    </source>
</evidence>
<dbReference type="PANTHER" id="PTHR32089:SF120">
    <property type="entry name" value="METHYL-ACCEPTING CHEMOTAXIS PROTEIN TLPQ"/>
    <property type="match status" value="1"/>
</dbReference>
<evidence type="ECO:0000259" key="8">
    <source>
        <dbReference type="PROSITE" id="PS50885"/>
    </source>
</evidence>
<evidence type="ECO:0000259" key="7">
    <source>
        <dbReference type="PROSITE" id="PS50111"/>
    </source>
</evidence>
<dbReference type="GO" id="GO:0007165">
    <property type="term" value="P:signal transduction"/>
    <property type="evidence" value="ECO:0007669"/>
    <property type="project" value="UniProtKB-KW"/>
</dbReference>
<dbReference type="Pfam" id="PF00015">
    <property type="entry name" value="MCPsignal"/>
    <property type="match status" value="1"/>
</dbReference>
<dbReference type="InterPro" id="IPR004089">
    <property type="entry name" value="MCPsignal_dom"/>
</dbReference>
<evidence type="ECO:0000256" key="2">
    <source>
        <dbReference type="ARBA" id="ARBA00022500"/>
    </source>
</evidence>
<evidence type="ECO:0000256" key="3">
    <source>
        <dbReference type="ARBA" id="ARBA00023224"/>
    </source>
</evidence>
<dbReference type="SMART" id="SM00283">
    <property type="entry name" value="MA"/>
    <property type="match status" value="1"/>
</dbReference>
<evidence type="ECO:0000313" key="9">
    <source>
        <dbReference type="EMBL" id="MBO1109200.1"/>
    </source>
</evidence>
<dbReference type="CDD" id="cd11386">
    <property type="entry name" value="MCP_signal"/>
    <property type="match status" value="1"/>
</dbReference>
<dbReference type="RefSeq" id="WP_152128398.1">
    <property type="nucleotide sequence ID" value="NZ_JAFNAA010000016.1"/>
</dbReference>
<dbReference type="CDD" id="cd06225">
    <property type="entry name" value="HAMP"/>
    <property type="match status" value="1"/>
</dbReference>
<evidence type="ECO:0000256" key="5">
    <source>
        <dbReference type="PROSITE-ProRule" id="PRU00284"/>
    </source>
</evidence>
<dbReference type="InterPro" id="IPR024478">
    <property type="entry name" value="HlyB_4HB_MCP"/>
</dbReference>
<evidence type="ECO:0000256" key="4">
    <source>
        <dbReference type="ARBA" id="ARBA00029447"/>
    </source>
</evidence>
<keyword evidence="6" id="KW-1133">Transmembrane helix</keyword>
<dbReference type="InterPro" id="IPR003660">
    <property type="entry name" value="HAMP_dom"/>
</dbReference>
<dbReference type="PRINTS" id="PR00260">
    <property type="entry name" value="CHEMTRNSDUCR"/>
</dbReference>
<dbReference type="GO" id="GO:0005886">
    <property type="term" value="C:plasma membrane"/>
    <property type="evidence" value="ECO:0007669"/>
    <property type="project" value="UniProtKB-SubCell"/>
</dbReference>
<dbReference type="PROSITE" id="PS50885">
    <property type="entry name" value="HAMP"/>
    <property type="match status" value="1"/>
</dbReference>
<comment type="subcellular location">
    <subcellularLocation>
        <location evidence="1">Cell inner membrane</location>
        <topology evidence="1">Multi-pass membrane protein</topology>
    </subcellularLocation>
</comment>
<feature type="domain" description="Methyl-accepting transducer" evidence="7">
    <location>
        <begin position="274"/>
        <end position="510"/>
    </location>
</feature>
<dbReference type="Gene3D" id="1.10.287.950">
    <property type="entry name" value="Methyl-accepting chemotaxis protein"/>
    <property type="match status" value="1"/>
</dbReference>
<keyword evidence="6" id="KW-0812">Transmembrane</keyword>
<dbReference type="Pfam" id="PF00672">
    <property type="entry name" value="HAMP"/>
    <property type="match status" value="1"/>
</dbReference>
<dbReference type="AlphaFoldDB" id="A0A8I1W8J3"/>
<dbReference type="EMBL" id="JAFNAA010000016">
    <property type="protein sequence ID" value="MBO1109200.1"/>
    <property type="molecule type" value="Genomic_DNA"/>
</dbReference>
<proteinExistence type="inferred from homology"/>
<dbReference type="InterPro" id="IPR004090">
    <property type="entry name" value="Chemotax_Me-accpt_rcpt"/>
</dbReference>
<dbReference type="PROSITE" id="PS50111">
    <property type="entry name" value="CHEMOTAXIS_TRANSDUC_2"/>
    <property type="match status" value="1"/>
</dbReference>